<dbReference type="AlphaFoldDB" id="A0A811V5R1"/>
<protein>
    <submittedName>
        <fullName evidence="2">(Mediterranean fruit fly) hypothetical protein</fullName>
    </submittedName>
</protein>
<name>A0A811V5R1_CERCA</name>
<keyword evidence="1" id="KW-0812">Transmembrane</keyword>
<organism evidence="2 3">
    <name type="scientific">Ceratitis capitata</name>
    <name type="common">Mediterranean fruit fly</name>
    <name type="synonym">Tephritis capitata</name>
    <dbReference type="NCBI Taxonomy" id="7213"/>
    <lineage>
        <taxon>Eukaryota</taxon>
        <taxon>Metazoa</taxon>
        <taxon>Ecdysozoa</taxon>
        <taxon>Arthropoda</taxon>
        <taxon>Hexapoda</taxon>
        <taxon>Insecta</taxon>
        <taxon>Pterygota</taxon>
        <taxon>Neoptera</taxon>
        <taxon>Endopterygota</taxon>
        <taxon>Diptera</taxon>
        <taxon>Brachycera</taxon>
        <taxon>Muscomorpha</taxon>
        <taxon>Tephritoidea</taxon>
        <taxon>Tephritidae</taxon>
        <taxon>Ceratitis</taxon>
        <taxon>Ceratitis</taxon>
    </lineage>
</organism>
<accession>A0A811V5R1</accession>
<feature type="non-terminal residue" evidence="2">
    <location>
        <position position="1"/>
    </location>
</feature>
<evidence type="ECO:0000256" key="1">
    <source>
        <dbReference type="SAM" id="Phobius"/>
    </source>
</evidence>
<sequence>CNSSIFSTTLGIFDFSFNSACSFRRHPLGIGILATVAVALVGLAMYAISKNNKISELEAMKFVVDSGNVKLQVTKKEFEYIKRNNKNRDKDGRIVEGEYRIDFATQRVRNAMLLLQREEPRNG</sequence>
<keyword evidence="1" id="KW-1133">Transmembrane helix</keyword>
<evidence type="ECO:0000313" key="2">
    <source>
        <dbReference type="EMBL" id="CAD7011245.1"/>
    </source>
</evidence>
<gene>
    <name evidence="2" type="ORF">CCAP1982_LOCUS19353</name>
</gene>
<proteinExistence type="predicted"/>
<evidence type="ECO:0000313" key="3">
    <source>
        <dbReference type="Proteomes" id="UP000606786"/>
    </source>
</evidence>
<comment type="caution">
    <text evidence="2">The sequence shown here is derived from an EMBL/GenBank/DDBJ whole genome shotgun (WGS) entry which is preliminary data.</text>
</comment>
<dbReference type="Proteomes" id="UP000606786">
    <property type="component" value="Unassembled WGS sequence"/>
</dbReference>
<dbReference type="EMBL" id="CAJHJT010000046">
    <property type="protein sequence ID" value="CAD7011245.1"/>
    <property type="molecule type" value="Genomic_DNA"/>
</dbReference>
<keyword evidence="3" id="KW-1185">Reference proteome</keyword>
<reference evidence="2" key="1">
    <citation type="submission" date="2020-11" db="EMBL/GenBank/DDBJ databases">
        <authorList>
            <person name="Whitehead M."/>
        </authorList>
    </citation>
    <scope>NUCLEOTIDE SEQUENCE</scope>
    <source>
        <strain evidence="2">EGII</strain>
    </source>
</reference>
<feature type="transmembrane region" description="Helical" evidence="1">
    <location>
        <begin position="28"/>
        <end position="48"/>
    </location>
</feature>
<keyword evidence="1" id="KW-0472">Membrane</keyword>